<evidence type="ECO:0000313" key="1">
    <source>
        <dbReference type="EMBL" id="KAJ1359931.1"/>
    </source>
</evidence>
<dbReference type="EMBL" id="JAHQIW010003741">
    <property type="protein sequence ID" value="KAJ1359931.1"/>
    <property type="molecule type" value="Genomic_DNA"/>
</dbReference>
<protein>
    <submittedName>
        <fullName evidence="1">Uncharacterized protein</fullName>
    </submittedName>
</protein>
<reference evidence="1" key="1">
    <citation type="submission" date="2021-06" db="EMBL/GenBank/DDBJ databases">
        <title>Parelaphostrongylus tenuis whole genome reference sequence.</title>
        <authorList>
            <person name="Garwood T.J."/>
            <person name="Larsen P.A."/>
            <person name="Fountain-Jones N.M."/>
            <person name="Garbe J.R."/>
            <person name="Macchietto M.G."/>
            <person name="Kania S.A."/>
            <person name="Gerhold R.W."/>
            <person name="Richards J.E."/>
            <person name="Wolf T.M."/>
        </authorList>
    </citation>
    <scope>NUCLEOTIDE SEQUENCE</scope>
    <source>
        <strain evidence="1">MNPRO001-30</strain>
        <tissue evidence="1">Meninges</tissue>
    </source>
</reference>
<name>A0AAD5N1H2_PARTN</name>
<dbReference type="AlphaFoldDB" id="A0AAD5N1H2"/>
<dbReference type="Proteomes" id="UP001196413">
    <property type="component" value="Unassembled WGS sequence"/>
</dbReference>
<sequence>MPKDMLRVWATRLVEMGSSANLQKMKEQSLLMNKKGSACNNRNTQIRQNMEPDVSVTSPSHD</sequence>
<comment type="caution">
    <text evidence="1">The sequence shown here is derived from an EMBL/GenBank/DDBJ whole genome shotgun (WGS) entry which is preliminary data.</text>
</comment>
<proteinExistence type="predicted"/>
<organism evidence="1 2">
    <name type="scientific">Parelaphostrongylus tenuis</name>
    <name type="common">Meningeal worm</name>
    <dbReference type="NCBI Taxonomy" id="148309"/>
    <lineage>
        <taxon>Eukaryota</taxon>
        <taxon>Metazoa</taxon>
        <taxon>Ecdysozoa</taxon>
        <taxon>Nematoda</taxon>
        <taxon>Chromadorea</taxon>
        <taxon>Rhabditida</taxon>
        <taxon>Rhabditina</taxon>
        <taxon>Rhabditomorpha</taxon>
        <taxon>Strongyloidea</taxon>
        <taxon>Metastrongylidae</taxon>
        <taxon>Parelaphostrongylus</taxon>
    </lineage>
</organism>
<keyword evidence="2" id="KW-1185">Reference proteome</keyword>
<accession>A0AAD5N1H2</accession>
<evidence type="ECO:0000313" key="2">
    <source>
        <dbReference type="Proteomes" id="UP001196413"/>
    </source>
</evidence>
<gene>
    <name evidence="1" type="ORF">KIN20_018760</name>
</gene>